<comment type="similarity">
    <text evidence="1">Belongs to the protein-tyrosine phosphatase family. Non-receptor class dual specificity subfamily.</text>
</comment>
<evidence type="ECO:0000259" key="5">
    <source>
        <dbReference type="PROSITE" id="PS50054"/>
    </source>
</evidence>
<name>A0ABM1DXL5_PRICU</name>
<dbReference type="PANTHER" id="PTHR10159:SF519">
    <property type="entry name" value="DUAL SPECIFICITY PROTEIN PHOSPHATASE MPK3"/>
    <property type="match status" value="1"/>
</dbReference>
<dbReference type="Proteomes" id="UP000695022">
    <property type="component" value="Unplaced"/>
</dbReference>
<dbReference type="RefSeq" id="XP_014664686.1">
    <property type="nucleotide sequence ID" value="XM_014809200.1"/>
</dbReference>
<dbReference type="SUPFAM" id="SSF52799">
    <property type="entry name" value="(Phosphotyrosine protein) phosphatases II"/>
    <property type="match status" value="1"/>
</dbReference>
<dbReference type="SMART" id="SM00195">
    <property type="entry name" value="DSPc"/>
    <property type="match status" value="1"/>
</dbReference>
<dbReference type="InterPro" id="IPR029021">
    <property type="entry name" value="Prot-tyrosine_phosphatase-like"/>
</dbReference>
<dbReference type="Pfam" id="PF00782">
    <property type="entry name" value="DSPc"/>
    <property type="match status" value="1"/>
</dbReference>
<accession>A0ABM1DXL5</accession>
<dbReference type="InterPro" id="IPR020422">
    <property type="entry name" value="TYR_PHOSPHATASE_DUAL_dom"/>
</dbReference>
<dbReference type="PROSITE" id="PS50054">
    <property type="entry name" value="TYR_PHOSPHATASE_DUAL"/>
    <property type="match status" value="1"/>
</dbReference>
<sequence length="217" mass="25354">MTPSDLPRPIHKIHERSPRSFQEASVRKYQELAGKNFYRDENCSQILDFLFIGNIETAYNEHLLCKLNIESIVDISNMEPHQIPRHRKSDCPCTCALETSHPRARLWLGVGESRNTDMLPYFEDISTFIEAARRKDKNVLVHSLEGDSRATCAIIQYMMKYHDMTLRCAFNLVKKRWPTVNMSASFQHSLEMWERKLLPGVQASMTFEEMSRQNAWN</sequence>
<evidence type="ECO:0000256" key="1">
    <source>
        <dbReference type="ARBA" id="ARBA00008601"/>
    </source>
</evidence>
<dbReference type="CDD" id="cd14498">
    <property type="entry name" value="DSP"/>
    <property type="match status" value="1"/>
</dbReference>
<gene>
    <name evidence="7" type="primary">LOC106807002</name>
</gene>
<keyword evidence="3" id="KW-0378">Hydrolase</keyword>
<evidence type="ECO:0000256" key="4">
    <source>
        <dbReference type="ARBA" id="ARBA00022912"/>
    </source>
</evidence>
<reference evidence="7" key="1">
    <citation type="submission" date="2025-08" db="UniProtKB">
        <authorList>
            <consortium name="RefSeq"/>
        </authorList>
    </citation>
    <scope>IDENTIFICATION</scope>
</reference>
<evidence type="ECO:0000256" key="2">
    <source>
        <dbReference type="ARBA" id="ARBA00013064"/>
    </source>
</evidence>
<keyword evidence="6" id="KW-1185">Reference proteome</keyword>
<feature type="domain" description="Tyrosine-protein phosphatase" evidence="5">
    <location>
        <begin position="42"/>
        <end position="199"/>
    </location>
</feature>
<dbReference type="Gene3D" id="3.90.190.10">
    <property type="entry name" value="Protein tyrosine phosphatase superfamily"/>
    <property type="match status" value="1"/>
</dbReference>
<dbReference type="PANTHER" id="PTHR10159">
    <property type="entry name" value="DUAL SPECIFICITY PROTEIN PHOSPHATASE"/>
    <property type="match status" value="1"/>
</dbReference>
<dbReference type="EC" id="3.1.3.48" evidence="2"/>
<organism evidence="6 7">
    <name type="scientific">Priapulus caudatus</name>
    <name type="common">Priapulid worm</name>
    <dbReference type="NCBI Taxonomy" id="37621"/>
    <lineage>
        <taxon>Eukaryota</taxon>
        <taxon>Metazoa</taxon>
        <taxon>Ecdysozoa</taxon>
        <taxon>Scalidophora</taxon>
        <taxon>Priapulida</taxon>
        <taxon>Priapulimorpha</taxon>
        <taxon>Priapulimorphida</taxon>
        <taxon>Priapulidae</taxon>
        <taxon>Priapulus</taxon>
    </lineage>
</organism>
<evidence type="ECO:0000313" key="6">
    <source>
        <dbReference type="Proteomes" id="UP000695022"/>
    </source>
</evidence>
<evidence type="ECO:0000256" key="3">
    <source>
        <dbReference type="ARBA" id="ARBA00022801"/>
    </source>
</evidence>
<keyword evidence="4" id="KW-0904">Protein phosphatase</keyword>
<dbReference type="GeneID" id="106807002"/>
<protein>
    <recommendedName>
        <fullName evidence="2">protein-tyrosine-phosphatase</fullName>
        <ecNumber evidence="2">3.1.3.48</ecNumber>
    </recommendedName>
</protein>
<evidence type="ECO:0000313" key="7">
    <source>
        <dbReference type="RefSeq" id="XP_014664686.1"/>
    </source>
</evidence>
<proteinExistence type="inferred from homology"/>
<dbReference type="InterPro" id="IPR000340">
    <property type="entry name" value="Dual-sp_phosphatase_cat-dom"/>
</dbReference>